<dbReference type="InterPro" id="IPR011051">
    <property type="entry name" value="RmlC_Cupin_sf"/>
</dbReference>
<gene>
    <name evidence="2" type="ORF">GJR96_15485</name>
</gene>
<evidence type="ECO:0000313" key="2">
    <source>
        <dbReference type="EMBL" id="MRX23354.1"/>
    </source>
</evidence>
<evidence type="ECO:0000313" key="3">
    <source>
        <dbReference type="Proteomes" id="UP000439022"/>
    </source>
</evidence>
<accession>A0A6A8GJ06</accession>
<dbReference type="AlphaFoldDB" id="A0A6A8GJ06"/>
<proteinExistence type="predicted"/>
<protein>
    <submittedName>
        <fullName evidence="2">Cupin domain-containing protein</fullName>
    </submittedName>
</protein>
<name>A0A6A8GJ06_9EURY</name>
<comment type="caution">
    <text evidence="2">The sequence shown here is derived from an EMBL/GenBank/DDBJ whole genome shotgun (WGS) entry which is preliminary data.</text>
</comment>
<dbReference type="Gene3D" id="2.60.120.10">
    <property type="entry name" value="Jelly Rolls"/>
    <property type="match status" value="1"/>
</dbReference>
<dbReference type="InterPro" id="IPR014710">
    <property type="entry name" value="RmlC-like_jellyroll"/>
</dbReference>
<dbReference type="Pfam" id="PF07883">
    <property type="entry name" value="Cupin_2"/>
    <property type="match status" value="1"/>
</dbReference>
<feature type="domain" description="Cupin type-2" evidence="1">
    <location>
        <begin position="29"/>
        <end position="85"/>
    </location>
</feature>
<keyword evidence="3" id="KW-1185">Reference proteome</keyword>
<sequence>MPELIALDSLPETTHAEVFDDNRPRTVRLKLDAGQAVPAHTHPGTDIVLHLVSGHLELTLDDEVYDIRPNELARFSGEREISPHAVEPSTAVLVFAPANEHEQ</sequence>
<dbReference type="RefSeq" id="WP_151164112.1">
    <property type="nucleotide sequence ID" value="NZ_WKJO01000002.1"/>
</dbReference>
<reference evidence="2 3" key="1">
    <citation type="submission" date="2019-11" db="EMBL/GenBank/DDBJ databases">
        <title>Whole genome sequence of Haloferax sp. MBLA0076.</title>
        <authorList>
            <person name="Seo M.-J."/>
            <person name="Cho E.-S."/>
        </authorList>
    </citation>
    <scope>NUCLEOTIDE SEQUENCE [LARGE SCALE GENOMIC DNA]</scope>
    <source>
        <strain evidence="2 3">MBLA0076</strain>
    </source>
</reference>
<dbReference type="SUPFAM" id="SSF51182">
    <property type="entry name" value="RmlC-like cupins"/>
    <property type="match status" value="1"/>
</dbReference>
<dbReference type="Proteomes" id="UP000439022">
    <property type="component" value="Unassembled WGS sequence"/>
</dbReference>
<organism evidence="2 3">
    <name type="scientific">Haloferax litoreum</name>
    <dbReference type="NCBI Taxonomy" id="2666140"/>
    <lineage>
        <taxon>Archaea</taxon>
        <taxon>Methanobacteriati</taxon>
        <taxon>Methanobacteriota</taxon>
        <taxon>Stenosarchaea group</taxon>
        <taxon>Halobacteria</taxon>
        <taxon>Halobacteriales</taxon>
        <taxon>Haloferacaceae</taxon>
        <taxon>Haloferax</taxon>
    </lineage>
</organism>
<evidence type="ECO:0000259" key="1">
    <source>
        <dbReference type="Pfam" id="PF07883"/>
    </source>
</evidence>
<dbReference type="InterPro" id="IPR013096">
    <property type="entry name" value="Cupin_2"/>
</dbReference>
<dbReference type="EMBL" id="WKJO01000002">
    <property type="protein sequence ID" value="MRX23354.1"/>
    <property type="molecule type" value="Genomic_DNA"/>
</dbReference>